<keyword evidence="3" id="KW-1185">Reference proteome</keyword>
<evidence type="ECO:0000313" key="2">
    <source>
        <dbReference type="EMBL" id="KRY86337.1"/>
    </source>
</evidence>
<name>A0A0V1FKL6_TRIPS</name>
<accession>A0A0V1FKL6</accession>
<evidence type="ECO:0000313" key="3">
    <source>
        <dbReference type="Proteomes" id="UP000054995"/>
    </source>
</evidence>
<proteinExistence type="predicted"/>
<gene>
    <name evidence="2" type="ORF">T4D_5778</name>
</gene>
<sequence length="255" mass="29941">MILWLKMILRANTSSFGSVCAVEGQSGHRVQILEQRIEDLDEGFLSLSRQSRNRSQIPSCRGQIIVVRIRQTIYRAEFLLHFGLLVNLKHHCLVCMTSWTVLNRLLKMNKHDKILNKFTSFTWCLRTSERIAHLIEHHNLMHGPPVFSRQRLELATLMHSFFNCSMPQLQKFYNILPLFYPQRFIHIVHMIRHSAGRRYHPTCQQQLCVTAAHCSIKLTEHLGVLWRLPTSRQCHKAGQIFDSEHQRRNSETIII</sequence>
<reference evidence="2 3" key="1">
    <citation type="submission" date="2015-01" db="EMBL/GenBank/DDBJ databases">
        <title>Evolution of Trichinella species and genotypes.</title>
        <authorList>
            <person name="Korhonen P.K."/>
            <person name="Edoardo P."/>
            <person name="Giuseppe L.R."/>
            <person name="Gasser R.B."/>
        </authorList>
    </citation>
    <scope>NUCLEOTIDE SEQUENCE [LARGE SCALE GENOMIC DNA]</scope>
    <source>
        <strain evidence="2">ISS470</strain>
    </source>
</reference>
<keyword evidence="1" id="KW-0732">Signal</keyword>
<feature type="signal peptide" evidence="1">
    <location>
        <begin position="1"/>
        <end position="17"/>
    </location>
</feature>
<dbReference type="Proteomes" id="UP000054995">
    <property type="component" value="Unassembled WGS sequence"/>
</dbReference>
<organism evidence="2 3">
    <name type="scientific">Trichinella pseudospiralis</name>
    <name type="common">Parasitic roundworm</name>
    <dbReference type="NCBI Taxonomy" id="6337"/>
    <lineage>
        <taxon>Eukaryota</taxon>
        <taxon>Metazoa</taxon>
        <taxon>Ecdysozoa</taxon>
        <taxon>Nematoda</taxon>
        <taxon>Enoplea</taxon>
        <taxon>Dorylaimia</taxon>
        <taxon>Trichinellida</taxon>
        <taxon>Trichinellidae</taxon>
        <taxon>Trichinella</taxon>
    </lineage>
</organism>
<evidence type="ECO:0000256" key="1">
    <source>
        <dbReference type="SAM" id="SignalP"/>
    </source>
</evidence>
<comment type="caution">
    <text evidence="2">The sequence shown here is derived from an EMBL/GenBank/DDBJ whole genome shotgun (WGS) entry which is preliminary data.</text>
</comment>
<dbReference type="EMBL" id="JYDT01000073">
    <property type="protein sequence ID" value="KRY86337.1"/>
    <property type="molecule type" value="Genomic_DNA"/>
</dbReference>
<protein>
    <submittedName>
        <fullName evidence="2">Uncharacterized protein</fullName>
    </submittedName>
</protein>
<feature type="chain" id="PRO_5006878067" evidence="1">
    <location>
        <begin position="18"/>
        <end position="255"/>
    </location>
</feature>
<dbReference type="AlphaFoldDB" id="A0A0V1FKL6"/>